<gene>
    <name evidence="1" type="ORF">SAMN04488121_11421</name>
</gene>
<proteinExistence type="predicted"/>
<dbReference type="EMBL" id="FNBN01000014">
    <property type="protein sequence ID" value="SDH53815.1"/>
    <property type="molecule type" value="Genomic_DNA"/>
</dbReference>
<dbReference type="RefSeq" id="WP_089838516.1">
    <property type="nucleotide sequence ID" value="NZ_FNBN01000014.1"/>
</dbReference>
<accession>A0A1G8D7W7</accession>
<reference evidence="1 2" key="1">
    <citation type="submission" date="2016-10" db="EMBL/GenBank/DDBJ databases">
        <authorList>
            <person name="de Groot N.N."/>
        </authorList>
    </citation>
    <scope>NUCLEOTIDE SEQUENCE [LARGE SCALE GENOMIC DNA]</scope>
    <source>
        <strain evidence="1 2">DSM 527</strain>
    </source>
</reference>
<sequence>MSKNSREGVKHAIQELAMGNYRSYPEEYGVQIEDTAANVQSLAKGYWDSREVKEIQRDEKLGIRLDDYKQWTQEAFVAFMKNNEYSLS</sequence>
<name>A0A1G8D7W7_CHIFI</name>
<dbReference type="AlphaFoldDB" id="A0A1G8D7W7"/>
<protein>
    <submittedName>
        <fullName evidence="1">Uncharacterized protein</fullName>
    </submittedName>
</protein>
<evidence type="ECO:0000313" key="1">
    <source>
        <dbReference type="EMBL" id="SDH53815.1"/>
    </source>
</evidence>
<dbReference type="Proteomes" id="UP000199045">
    <property type="component" value="Unassembled WGS sequence"/>
</dbReference>
<evidence type="ECO:0000313" key="2">
    <source>
        <dbReference type="Proteomes" id="UP000199045"/>
    </source>
</evidence>
<dbReference type="STRING" id="104663.SAMN04488121_11421"/>
<dbReference type="OrthoDB" id="674417at2"/>
<organism evidence="1 2">
    <name type="scientific">Chitinophaga filiformis</name>
    <name type="common">Myxococcus filiformis</name>
    <name type="synonym">Flexibacter filiformis</name>
    <dbReference type="NCBI Taxonomy" id="104663"/>
    <lineage>
        <taxon>Bacteria</taxon>
        <taxon>Pseudomonadati</taxon>
        <taxon>Bacteroidota</taxon>
        <taxon>Chitinophagia</taxon>
        <taxon>Chitinophagales</taxon>
        <taxon>Chitinophagaceae</taxon>
        <taxon>Chitinophaga</taxon>
    </lineage>
</organism>